<keyword evidence="2" id="KW-1185">Reference proteome</keyword>
<comment type="caution">
    <text evidence="1">The sequence shown here is derived from an EMBL/GenBank/DDBJ whole genome shotgun (WGS) entry which is preliminary data.</text>
</comment>
<reference evidence="1 2" key="1">
    <citation type="submission" date="2023-03" db="EMBL/GenBank/DDBJ databases">
        <title>Genome insight into feeding habits of ladybird beetles.</title>
        <authorList>
            <person name="Li H.-S."/>
            <person name="Huang Y.-H."/>
            <person name="Pang H."/>
        </authorList>
    </citation>
    <scope>NUCLEOTIDE SEQUENCE [LARGE SCALE GENOMIC DNA]</scope>
    <source>
        <strain evidence="1">SYSU_2023b</strain>
        <tissue evidence="1">Whole body</tissue>
    </source>
</reference>
<accession>A0AAW1UT25</accession>
<dbReference type="Proteomes" id="UP001431783">
    <property type="component" value="Unassembled WGS sequence"/>
</dbReference>
<gene>
    <name evidence="1" type="ORF">WA026_001813</name>
</gene>
<evidence type="ECO:0000313" key="1">
    <source>
        <dbReference type="EMBL" id="KAK9883642.1"/>
    </source>
</evidence>
<protein>
    <submittedName>
        <fullName evidence="1">Uncharacterized protein</fullName>
    </submittedName>
</protein>
<name>A0AAW1UT25_9CUCU</name>
<organism evidence="1 2">
    <name type="scientific">Henosepilachna vigintioctopunctata</name>
    <dbReference type="NCBI Taxonomy" id="420089"/>
    <lineage>
        <taxon>Eukaryota</taxon>
        <taxon>Metazoa</taxon>
        <taxon>Ecdysozoa</taxon>
        <taxon>Arthropoda</taxon>
        <taxon>Hexapoda</taxon>
        <taxon>Insecta</taxon>
        <taxon>Pterygota</taxon>
        <taxon>Neoptera</taxon>
        <taxon>Endopterygota</taxon>
        <taxon>Coleoptera</taxon>
        <taxon>Polyphaga</taxon>
        <taxon>Cucujiformia</taxon>
        <taxon>Coccinelloidea</taxon>
        <taxon>Coccinellidae</taxon>
        <taxon>Epilachninae</taxon>
        <taxon>Epilachnini</taxon>
        <taxon>Henosepilachna</taxon>
    </lineage>
</organism>
<evidence type="ECO:0000313" key="2">
    <source>
        <dbReference type="Proteomes" id="UP001431783"/>
    </source>
</evidence>
<proteinExistence type="predicted"/>
<dbReference type="EMBL" id="JARQZJ010000091">
    <property type="protein sequence ID" value="KAK9883642.1"/>
    <property type="molecule type" value="Genomic_DNA"/>
</dbReference>
<sequence>MGDSVARLCQKNLLRTPTSHRWEAILADGTSIQIHQAYTMHLNAENISCDIECLHLPKLTSDLILRLDFIETQNLIVKISGTIINLRPQTSDTNRAICSSPVCDLQSEQSTTLELSSTEKTRLENFLEEKLPKFGATK</sequence>
<dbReference type="AlphaFoldDB" id="A0AAW1UT25"/>